<sequence length="94" mass="10260">MEPTALFTRAALVMYHVIGNPTPRQTLGSLIGSTQSVAVKIVTMVHMRCRNLRSPVGLDVPAVLHKTLKKDVKVMETWSAGGRMTNATQVTQQS</sequence>
<protein>
    <submittedName>
        <fullName evidence="1">Uncharacterized protein</fullName>
    </submittedName>
</protein>
<name>A0AAV6ZA77_ENGPU</name>
<proteinExistence type="predicted"/>
<gene>
    <name evidence="1" type="ORF">GDO81_019101</name>
</gene>
<evidence type="ECO:0000313" key="2">
    <source>
        <dbReference type="Proteomes" id="UP000824782"/>
    </source>
</evidence>
<dbReference type="Proteomes" id="UP000824782">
    <property type="component" value="Unassembled WGS sequence"/>
</dbReference>
<reference evidence="1" key="1">
    <citation type="thesis" date="2020" institute="ProQuest LLC" country="789 East Eisenhower Parkway, Ann Arbor, MI, USA">
        <title>Comparative Genomics and Chromosome Evolution.</title>
        <authorList>
            <person name="Mudd A.B."/>
        </authorList>
    </citation>
    <scope>NUCLEOTIDE SEQUENCE</scope>
    <source>
        <strain evidence="1">237g6f4</strain>
        <tissue evidence="1">Blood</tissue>
    </source>
</reference>
<evidence type="ECO:0000313" key="1">
    <source>
        <dbReference type="EMBL" id="KAG8546364.1"/>
    </source>
</evidence>
<dbReference type="EMBL" id="WNYA01001115">
    <property type="protein sequence ID" value="KAG8546364.1"/>
    <property type="molecule type" value="Genomic_DNA"/>
</dbReference>
<accession>A0AAV6ZA77</accession>
<comment type="caution">
    <text evidence="1">The sequence shown here is derived from an EMBL/GenBank/DDBJ whole genome shotgun (WGS) entry which is preliminary data.</text>
</comment>
<keyword evidence="2" id="KW-1185">Reference proteome</keyword>
<dbReference type="AlphaFoldDB" id="A0AAV6ZA77"/>
<organism evidence="1 2">
    <name type="scientific">Engystomops pustulosus</name>
    <name type="common">Tungara frog</name>
    <name type="synonym">Physalaemus pustulosus</name>
    <dbReference type="NCBI Taxonomy" id="76066"/>
    <lineage>
        <taxon>Eukaryota</taxon>
        <taxon>Metazoa</taxon>
        <taxon>Chordata</taxon>
        <taxon>Craniata</taxon>
        <taxon>Vertebrata</taxon>
        <taxon>Euteleostomi</taxon>
        <taxon>Amphibia</taxon>
        <taxon>Batrachia</taxon>
        <taxon>Anura</taxon>
        <taxon>Neobatrachia</taxon>
        <taxon>Hyloidea</taxon>
        <taxon>Leptodactylidae</taxon>
        <taxon>Leiuperinae</taxon>
        <taxon>Engystomops</taxon>
    </lineage>
</organism>